<evidence type="ECO:0000259" key="2">
    <source>
        <dbReference type="Pfam" id="PF20419"/>
    </source>
</evidence>
<comment type="caution">
    <text evidence="3">The sequence shown here is derived from an EMBL/GenBank/DDBJ whole genome shotgun (WGS) entry which is preliminary data.</text>
</comment>
<keyword evidence="4" id="KW-1185">Reference proteome</keyword>
<evidence type="ECO:0000313" key="3">
    <source>
        <dbReference type="EMBL" id="RVU33069.1"/>
    </source>
</evidence>
<dbReference type="Gene3D" id="2.60.120.200">
    <property type="match status" value="1"/>
</dbReference>
<evidence type="ECO:0000313" key="4">
    <source>
        <dbReference type="Proteomes" id="UP000283077"/>
    </source>
</evidence>
<dbReference type="Proteomes" id="UP000283077">
    <property type="component" value="Unassembled WGS sequence"/>
</dbReference>
<dbReference type="AlphaFoldDB" id="A0A437QFF5"/>
<dbReference type="SUPFAM" id="SSF49899">
    <property type="entry name" value="Concanavalin A-like lectins/glucanases"/>
    <property type="match status" value="1"/>
</dbReference>
<reference evidence="3 4" key="1">
    <citation type="submission" date="2019-01" db="EMBL/GenBank/DDBJ databases">
        <authorList>
            <person name="Chen W.-M."/>
        </authorList>
    </citation>
    <scope>NUCLEOTIDE SEQUENCE [LARGE SCALE GENOMIC DNA]</scope>
    <source>
        <strain evidence="3 4">KYPC3</strain>
    </source>
</reference>
<feature type="signal peptide" evidence="1">
    <location>
        <begin position="1"/>
        <end position="27"/>
    </location>
</feature>
<dbReference type="InterPro" id="IPR046524">
    <property type="entry name" value="DUF6701"/>
</dbReference>
<organism evidence="3 4">
    <name type="scientific">Rheinheimera riviphila</name>
    <dbReference type="NCBI Taxonomy" id="1834037"/>
    <lineage>
        <taxon>Bacteria</taxon>
        <taxon>Pseudomonadati</taxon>
        <taxon>Pseudomonadota</taxon>
        <taxon>Gammaproteobacteria</taxon>
        <taxon>Chromatiales</taxon>
        <taxon>Chromatiaceae</taxon>
        <taxon>Rheinheimera</taxon>
    </lineage>
</organism>
<dbReference type="RefSeq" id="WP_127700823.1">
    <property type="nucleotide sequence ID" value="NZ_SACS01000028.1"/>
</dbReference>
<dbReference type="PROSITE" id="PS51257">
    <property type="entry name" value="PROKAR_LIPOPROTEIN"/>
    <property type="match status" value="1"/>
</dbReference>
<protein>
    <recommendedName>
        <fullName evidence="2">DUF6701 domain-containing protein</fullName>
    </recommendedName>
</protein>
<dbReference type="EMBL" id="SACS01000028">
    <property type="protein sequence ID" value="RVU33069.1"/>
    <property type="molecule type" value="Genomic_DNA"/>
</dbReference>
<proteinExistence type="predicted"/>
<name>A0A437QFF5_9GAMM</name>
<gene>
    <name evidence="3" type="ORF">EOE67_18525</name>
</gene>
<dbReference type="OrthoDB" id="9790247at2"/>
<evidence type="ECO:0000256" key="1">
    <source>
        <dbReference type="SAM" id="SignalP"/>
    </source>
</evidence>
<dbReference type="InterPro" id="IPR013320">
    <property type="entry name" value="ConA-like_dom_sf"/>
</dbReference>
<dbReference type="Pfam" id="PF20419">
    <property type="entry name" value="DUF6701"/>
    <property type="match status" value="1"/>
</dbReference>
<feature type="domain" description="DUF6701" evidence="2">
    <location>
        <begin position="564"/>
        <end position="1147"/>
    </location>
</feature>
<sequence>MKKLAFKAWVIQWLTILSCCWIGQVSALGETCTDIWTQALKSTSTVPAKGPCFTTHADCYVVTGATNLNSLPANMTPGDYFLTAGPSITNNTTVSTTGATVRIFVNGSLTIENNVDLNWGGPPQNLMLVVSGSLTIRNNVRISGFILVGGAVEIGNSSNNAIVGGLTSKGPVSGGNNASLTFDSTALLLLKGGVICSGGLTCFNDDFSASSLSSSWAVSRSNGTFTPSIVNNRLRMTESNGNQSTAASYQRLFPGLANLVIVEFDQFAYGRTSGEGADGMAVVLSDASITPQPGAFGGPLGYGTKPGPPVIPGFAGGWLGVGLDEYGNYSAEGGVGTPGRRRQAVVLRGSGSGSSGYRYLAGTCSNGNTSTNGNCLSPAVDNNGVSGHRYKVTVDSRVSGQAMVKVERNTGGGYETLINSFNALSATGQAAVPTNFALSLTGSTGGANNIHELDRVQICALKSEPVGEQIDHFEFTYSGQALTCKAETFTIKACKNPACTELVTGSVSATLTPASGWTSGTGLTGGNVLNFSGGTATATLSKTTAGSVVVGVSSSVPSTKPLSSTLCQKGSATPTAADCKVQFDESGLVFSVPDKLAAKPVSGIVVRALKSDGSQSCAPTFVSVNRTVKFWSEYVNPTTLTATPAPARAVTVSHGATTNSIGKDLAGSTSFNLSFNASGEATIGLNYTDAGQLNLHAQYTGSAATNDAGLVMNGRDLFVSAPAGVCIITDTYCTTDSVGCPVYKKAGEAFTTTLSARAWQSDGDTNFCDNTTTTPSFILNAIPLRHSLVAPSGGVTGNLTPTSYNHVAQADANTLVATKISEVGIFNLQAGGNLTYLGMPINLGSSMNNPKLGRFVPDRFELVEGSIISGSCSSFHYLSQPATVNMTVNAVNAEGIVTQNYRQNFALATSSLVAENNNSGTDLTPRIEQFPVGMGWNNGVSIRSAAPFKLLRAATADGPFEQVLFGLQLKDNDGNRSELAGKDQLTTAAGICSGAACLSKVIHAETKWRYGRMQIVNALGSEQSNLPVQLKAEYFNGQQFVPNTLDNCSPVAPARLLVSAGTNPVLTVSGNPKNLSNGSSAAFDLLLSPPGVERPDPLIYPLQYQLSDYPWLQYDWNPGVAPLLENPTGEAVFGGFRGNNRQIFWREN</sequence>
<accession>A0A437QFF5</accession>
<feature type="chain" id="PRO_5018972890" description="DUF6701 domain-containing protein" evidence="1">
    <location>
        <begin position="28"/>
        <end position="1148"/>
    </location>
</feature>
<keyword evidence="1" id="KW-0732">Signal</keyword>